<organism evidence="3 4">
    <name type="scientific">Paludibacter propionicigenes (strain DSM 17365 / JCM 13257 / WB4)</name>
    <dbReference type="NCBI Taxonomy" id="694427"/>
    <lineage>
        <taxon>Bacteria</taxon>
        <taxon>Pseudomonadati</taxon>
        <taxon>Bacteroidota</taxon>
        <taxon>Bacteroidia</taxon>
        <taxon>Bacteroidales</taxon>
        <taxon>Paludibacteraceae</taxon>
        <taxon>Paludibacter</taxon>
    </lineage>
</organism>
<sequence>MSIQYKMMGKNDNMNPKELKKKGYYPVVVRKQTVDIKGLAEKAARRCNLSNFEIEMAIKVALEAIQDELLDSNNVCLEGFGTFSLKAESRDVETPDELRAESIFVKKISFKHSPILLQKMKAATFVKYKNLK</sequence>
<dbReference type="eggNOG" id="COG0776">
    <property type="taxonomic scope" value="Bacteria"/>
</dbReference>
<feature type="domain" description="HU" evidence="2">
    <location>
        <begin position="1"/>
        <end position="126"/>
    </location>
</feature>
<dbReference type="AlphaFoldDB" id="E4T2J1"/>
<reference key="1">
    <citation type="submission" date="2010-11" db="EMBL/GenBank/DDBJ databases">
        <title>The complete genome of Paludibacter propionicigenes DSM 17365.</title>
        <authorList>
            <consortium name="US DOE Joint Genome Institute (JGI-PGF)"/>
            <person name="Lucas S."/>
            <person name="Copeland A."/>
            <person name="Lapidus A."/>
            <person name="Bruce D."/>
            <person name="Goodwin L."/>
            <person name="Pitluck S."/>
            <person name="Kyrpides N."/>
            <person name="Mavromatis K."/>
            <person name="Ivanova N."/>
            <person name="Munk A.C."/>
            <person name="Brettin T."/>
            <person name="Detter J.C."/>
            <person name="Han C."/>
            <person name="Tapia R."/>
            <person name="Land M."/>
            <person name="Hauser L."/>
            <person name="Markowitz V."/>
            <person name="Cheng J.-F."/>
            <person name="Hugenholtz P."/>
            <person name="Woyke T."/>
            <person name="Wu D."/>
            <person name="Gronow S."/>
            <person name="Wellnitz S."/>
            <person name="Brambilla E."/>
            <person name="Klenk H.-P."/>
            <person name="Eisen J.A."/>
        </authorList>
    </citation>
    <scope>NUCLEOTIDE SEQUENCE</scope>
    <source>
        <strain>WB4</strain>
    </source>
</reference>
<gene>
    <name evidence="3" type="ordered locus">Palpr_0781</name>
</gene>
<dbReference type="SUPFAM" id="SSF47729">
    <property type="entry name" value="IHF-like DNA-binding proteins"/>
    <property type="match status" value="1"/>
</dbReference>
<dbReference type="InterPro" id="IPR041607">
    <property type="entry name" value="HU-HIG"/>
</dbReference>
<dbReference type="Gene3D" id="4.10.520.10">
    <property type="entry name" value="IHF-like DNA-binding proteins"/>
    <property type="match status" value="1"/>
</dbReference>
<dbReference type="STRING" id="694427.Palpr_0781"/>
<reference evidence="3 4" key="2">
    <citation type="journal article" date="2011" name="Stand. Genomic Sci.">
        <title>Complete genome sequence of Paludibacter propionicigenes type strain (WB4).</title>
        <authorList>
            <person name="Gronow S."/>
            <person name="Munk C."/>
            <person name="Lapidus A."/>
            <person name="Nolan M."/>
            <person name="Lucas S."/>
            <person name="Hammon N."/>
            <person name="Deshpande S."/>
            <person name="Cheng J.F."/>
            <person name="Tapia R."/>
            <person name="Han C."/>
            <person name="Goodwin L."/>
            <person name="Pitluck S."/>
            <person name="Liolios K."/>
            <person name="Ivanova N."/>
            <person name="Mavromatis K."/>
            <person name="Mikhailova N."/>
            <person name="Pati A."/>
            <person name="Chen A."/>
            <person name="Palaniappan K."/>
            <person name="Land M."/>
            <person name="Hauser L."/>
            <person name="Chang Y.J."/>
            <person name="Jeffries C.D."/>
            <person name="Brambilla E."/>
            <person name="Rohde M."/>
            <person name="Goker M."/>
            <person name="Detter J.C."/>
            <person name="Woyke T."/>
            <person name="Bristow J."/>
            <person name="Eisen J.A."/>
            <person name="Markowitz V."/>
            <person name="Hugenholtz P."/>
            <person name="Kyrpides N.C."/>
            <person name="Klenk H.P."/>
        </authorList>
    </citation>
    <scope>NUCLEOTIDE SEQUENCE [LARGE SCALE GENOMIC DNA]</scope>
    <source>
        <strain evidence="4">DSM 17365 / JCM 13257 / WB4</strain>
    </source>
</reference>
<keyword evidence="1" id="KW-0238">DNA-binding</keyword>
<dbReference type="Proteomes" id="UP000008718">
    <property type="component" value="Chromosome"/>
</dbReference>
<proteinExistence type="predicted"/>
<dbReference type="RefSeq" id="WP_013444304.1">
    <property type="nucleotide sequence ID" value="NC_014734.1"/>
</dbReference>
<dbReference type="InterPro" id="IPR010992">
    <property type="entry name" value="IHF-like_DNA-bd_dom_sf"/>
</dbReference>
<evidence type="ECO:0000256" key="1">
    <source>
        <dbReference type="ARBA" id="ARBA00023125"/>
    </source>
</evidence>
<dbReference type="KEGG" id="ppn:Palpr_0781"/>
<dbReference type="EMBL" id="CP002345">
    <property type="protein sequence ID" value="ADQ78935.1"/>
    <property type="molecule type" value="Genomic_DNA"/>
</dbReference>
<evidence type="ECO:0000259" key="2">
    <source>
        <dbReference type="Pfam" id="PF18291"/>
    </source>
</evidence>
<keyword evidence="4" id="KW-1185">Reference proteome</keyword>
<name>E4T2J1_PALPW</name>
<evidence type="ECO:0000313" key="4">
    <source>
        <dbReference type="Proteomes" id="UP000008718"/>
    </source>
</evidence>
<dbReference type="Pfam" id="PF18291">
    <property type="entry name" value="HU-HIG"/>
    <property type="match status" value="1"/>
</dbReference>
<evidence type="ECO:0000313" key="3">
    <source>
        <dbReference type="EMBL" id="ADQ78935.1"/>
    </source>
</evidence>
<dbReference type="OrthoDB" id="1026523at2"/>
<accession>E4T2J1</accession>
<protein>
    <recommendedName>
        <fullName evidence="2">HU domain-containing protein</fullName>
    </recommendedName>
</protein>
<dbReference type="GO" id="GO:0003677">
    <property type="term" value="F:DNA binding"/>
    <property type="evidence" value="ECO:0007669"/>
    <property type="project" value="UniProtKB-KW"/>
</dbReference>
<dbReference type="HOGENOM" id="CLU_1915016_0_0_10"/>